<name>A0ABS0PHB0_9BRAD</name>
<evidence type="ECO:0000259" key="6">
    <source>
        <dbReference type="Pfam" id="PF14759"/>
    </source>
</evidence>
<sequence>MTRTIIVGAGQAGRRTAELLRGLDSEREILLVGNETDLPYDRPPLSKEILLGEEQPRGLMQRSHDAFAAQRIDLRLGTHIARLNATAAHVETQTGDLIPYDSLVIATGARARTLPLPIASDPRVLTLRSLADARALRGHLRLGLRLAVMGAGLIGLEVAAAAARQGCLVTVLELADRVMARCVPSRISARIESWHRAADVQLRLSCPVRDVRAERDCLRIATDTDDIEVDLLLVAIGAVPNTELAQETGVAVQDGILADECGRTSAPSIFAAGEVARILQPSGHYKRFETWQVAQYQPISVAHAICGVDKPYLDLPWHWTDQYKHNVQIIGDCGLGLEWLEREDAEGRLAALGVDPDGRLQAAILIDNGREVTPLRRLIMANRPIPRERLLDAALSFKQLHVA</sequence>
<dbReference type="SUPFAM" id="SSF55424">
    <property type="entry name" value="FAD/NAD-linked reductases, dimerisation (C-terminal) domain"/>
    <property type="match status" value="1"/>
</dbReference>
<protein>
    <submittedName>
        <fullName evidence="7">FAD-dependent oxidoreductase</fullName>
    </submittedName>
</protein>
<dbReference type="InterPro" id="IPR050446">
    <property type="entry name" value="FAD-oxidoreductase/Apoptosis"/>
</dbReference>
<accession>A0ABS0PHB0</accession>
<dbReference type="Pfam" id="PF07992">
    <property type="entry name" value="Pyr_redox_2"/>
    <property type="match status" value="1"/>
</dbReference>
<dbReference type="PRINTS" id="PR00368">
    <property type="entry name" value="FADPNR"/>
</dbReference>
<organism evidence="7 8">
    <name type="scientific">Bradyrhizobium agreste</name>
    <dbReference type="NCBI Taxonomy" id="2751811"/>
    <lineage>
        <taxon>Bacteria</taxon>
        <taxon>Pseudomonadati</taxon>
        <taxon>Pseudomonadota</taxon>
        <taxon>Alphaproteobacteria</taxon>
        <taxon>Hyphomicrobiales</taxon>
        <taxon>Nitrobacteraceae</taxon>
        <taxon>Bradyrhizobium</taxon>
    </lineage>
</organism>
<keyword evidence="8" id="KW-1185">Reference proteome</keyword>
<keyword evidence="2" id="KW-0285">Flavoprotein</keyword>
<dbReference type="InterPro" id="IPR028202">
    <property type="entry name" value="Reductase_C"/>
</dbReference>
<dbReference type="PANTHER" id="PTHR43557:SF2">
    <property type="entry name" value="RIESKE DOMAIN-CONTAINING PROTEIN-RELATED"/>
    <property type="match status" value="1"/>
</dbReference>
<dbReference type="PRINTS" id="PR00411">
    <property type="entry name" value="PNDRDTASEI"/>
</dbReference>
<feature type="domain" description="FAD/NAD(P)-binding" evidence="5">
    <location>
        <begin position="3"/>
        <end position="297"/>
    </location>
</feature>
<comment type="caution">
    <text evidence="7">The sequence shown here is derived from an EMBL/GenBank/DDBJ whole genome shotgun (WGS) entry which is preliminary data.</text>
</comment>
<evidence type="ECO:0000256" key="4">
    <source>
        <dbReference type="ARBA" id="ARBA00023002"/>
    </source>
</evidence>
<dbReference type="EMBL" id="JACCHP010000001">
    <property type="protein sequence ID" value="MBH5396259.1"/>
    <property type="molecule type" value="Genomic_DNA"/>
</dbReference>
<evidence type="ECO:0000259" key="5">
    <source>
        <dbReference type="Pfam" id="PF07992"/>
    </source>
</evidence>
<dbReference type="SUPFAM" id="SSF51905">
    <property type="entry name" value="FAD/NAD(P)-binding domain"/>
    <property type="match status" value="2"/>
</dbReference>
<dbReference type="Pfam" id="PF14759">
    <property type="entry name" value="Reductase_C"/>
    <property type="match status" value="1"/>
</dbReference>
<dbReference type="InterPro" id="IPR023753">
    <property type="entry name" value="FAD/NAD-binding_dom"/>
</dbReference>
<evidence type="ECO:0000256" key="2">
    <source>
        <dbReference type="ARBA" id="ARBA00022630"/>
    </source>
</evidence>
<evidence type="ECO:0000313" key="8">
    <source>
        <dbReference type="Proteomes" id="UP000807370"/>
    </source>
</evidence>
<dbReference type="RefSeq" id="WP_197957711.1">
    <property type="nucleotide sequence ID" value="NZ_JACCHP010000001.1"/>
</dbReference>
<proteinExistence type="predicted"/>
<evidence type="ECO:0000256" key="3">
    <source>
        <dbReference type="ARBA" id="ARBA00022827"/>
    </source>
</evidence>
<feature type="domain" description="Reductase C-terminal" evidence="6">
    <location>
        <begin position="317"/>
        <end position="400"/>
    </location>
</feature>
<dbReference type="Gene3D" id="3.30.390.30">
    <property type="match status" value="1"/>
</dbReference>
<keyword evidence="4" id="KW-0560">Oxidoreductase</keyword>
<comment type="cofactor">
    <cofactor evidence="1">
        <name>FAD</name>
        <dbReference type="ChEBI" id="CHEBI:57692"/>
    </cofactor>
</comment>
<dbReference type="Proteomes" id="UP000807370">
    <property type="component" value="Unassembled WGS sequence"/>
</dbReference>
<dbReference type="Gene3D" id="3.50.50.60">
    <property type="entry name" value="FAD/NAD(P)-binding domain"/>
    <property type="match status" value="2"/>
</dbReference>
<evidence type="ECO:0000256" key="1">
    <source>
        <dbReference type="ARBA" id="ARBA00001974"/>
    </source>
</evidence>
<keyword evidence="3" id="KW-0274">FAD</keyword>
<evidence type="ECO:0000313" key="7">
    <source>
        <dbReference type="EMBL" id="MBH5396259.1"/>
    </source>
</evidence>
<dbReference type="InterPro" id="IPR016156">
    <property type="entry name" value="FAD/NAD-linked_Rdtase_dimer_sf"/>
</dbReference>
<gene>
    <name evidence="7" type="ORF">HZZ13_00230</name>
</gene>
<reference evidence="7 8" key="1">
    <citation type="submission" date="2020-07" db="EMBL/GenBank/DDBJ databases">
        <title>Bradyrhizobium diversity isolated from nodules of indigenous legumes of Western Australia.</title>
        <authorList>
            <person name="Klepa M.S."/>
        </authorList>
    </citation>
    <scope>NUCLEOTIDE SEQUENCE [LARGE SCALE GENOMIC DNA]</scope>
    <source>
        <strain evidence="7 8">CNPSo 4010</strain>
    </source>
</reference>
<dbReference type="PANTHER" id="PTHR43557">
    <property type="entry name" value="APOPTOSIS-INDUCING FACTOR 1"/>
    <property type="match status" value="1"/>
</dbReference>
<dbReference type="InterPro" id="IPR036188">
    <property type="entry name" value="FAD/NAD-bd_sf"/>
</dbReference>